<feature type="domain" description="HTH marR-type" evidence="1">
    <location>
        <begin position="1"/>
        <end position="147"/>
    </location>
</feature>
<gene>
    <name evidence="2" type="ORF">IDM40_06480</name>
</gene>
<dbReference type="SMART" id="SM00347">
    <property type="entry name" value="HTH_MARR"/>
    <property type="match status" value="1"/>
</dbReference>
<proteinExistence type="predicted"/>
<dbReference type="Pfam" id="PF12802">
    <property type="entry name" value="MarR_2"/>
    <property type="match status" value="1"/>
</dbReference>
<evidence type="ECO:0000259" key="1">
    <source>
        <dbReference type="PROSITE" id="PS50995"/>
    </source>
</evidence>
<dbReference type="Gene3D" id="1.10.10.10">
    <property type="entry name" value="Winged helix-like DNA-binding domain superfamily/Winged helix DNA-binding domain"/>
    <property type="match status" value="1"/>
</dbReference>
<organism evidence="2 3">
    <name type="scientific">Nocardiopsis coralli</name>
    <dbReference type="NCBI Taxonomy" id="2772213"/>
    <lineage>
        <taxon>Bacteria</taxon>
        <taxon>Bacillati</taxon>
        <taxon>Actinomycetota</taxon>
        <taxon>Actinomycetes</taxon>
        <taxon>Streptosporangiales</taxon>
        <taxon>Nocardiopsidaceae</taxon>
        <taxon>Nocardiopsis</taxon>
    </lineage>
</organism>
<dbReference type="InterPro" id="IPR039422">
    <property type="entry name" value="MarR/SlyA-like"/>
</dbReference>
<dbReference type="Proteomes" id="UP000806528">
    <property type="component" value="Unassembled WGS sequence"/>
</dbReference>
<accession>A0ABR9P3E0</accession>
<dbReference type="PRINTS" id="PR00598">
    <property type="entry name" value="HTHMARR"/>
</dbReference>
<evidence type="ECO:0000313" key="2">
    <source>
        <dbReference type="EMBL" id="MBE2998353.1"/>
    </source>
</evidence>
<name>A0ABR9P3E0_9ACTN</name>
<dbReference type="InterPro" id="IPR036390">
    <property type="entry name" value="WH_DNA-bd_sf"/>
</dbReference>
<comment type="caution">
    <text evidence="2">The sequence shown here is derived from an EMBL/GenBank/DDBJ whole genome shotgun (WGS) entry which is preliminary data.</text>
</comment>
<keyword evidence="3" id="KW-1185">Reference proteome</keyword>
<dbReference type="PANTHER" id="PTHR33164">
    <property type="entry name" value="TRANSCRIPTIONAL REGULATOR, MARR FAMILY"/>
    <property type="match status" value="1"/>
</dbReference>
<evidence type="ECO:0000313" key="3">
    <source>
        <dbReference type="Proteomes" id="UP000806528"/>
    </source>
</evidence>
<dbReference type="PANTHER" id="PTHR33164:SF99">
    <property type="entry name" value="MARR FAMILY REGULATORY PROTEIN"/>
    <property type="match status" value="1"/>
</dbReference>
<dbReference type="InterPro" id="IPR036388">
    <property type="entry name" value="WH-like_DNA-bd_sf"/>
</dbReference>
<sequence>MSETRWLDEDEQWTWRNFLTAVHLLEARLDRRLRQDSGLSHSAYATLAALSETSGHMMTMSALAAYLRASQSRMSHAVSGLEREGLVRRSKRPGDRRTTLVELTGDGRAALEGAAPGHVEEVRRVLFDALTPEQVRQLDGISAAVLGALDPEGVEPRYTR</sequence>
<dbReference type="RefSeq" id="WP_193120982.1">
    <property type="nucleotide sequence ID" value="NZ_JADBGI010000004.1"/>
</dbReference>
<reference evidence="2 3" key="1">
    <citation type="submission" date="2020-09" db="EMBL/GenBank/DDBJ databases">
        <title>Diversity and distribution of actinomycetes associated with coral in the coast of Hainan.</title>
        <authorList>
            <person name="Li F."/>
        </authorList>
    </citation>
    <scope>NUCLEOTIDE SEQUENCE [LARGE SCALE GENOMIC DNA]</scope>
    <source>
        <strain evidence="2 3">HNM0947</strain>
    </source>
</reference>
<dbReference type="PROSITE" id="PS50995">
    <property type="entry name" value="HTH_MARR_2"/>
    <property type="match status" value="1"/>
</dbReference>
<protein>
    <submittedName>
        <fullName evidence="2">MarR family transcriptional regulator</fullName>
    </submittedName>
</protein>
<dbReference type="EMBL" id="JADBGI010000004">
    <property type="protein sequence ID" value="MBE2998353.1"/>
    <property type="molecule type" value="Genomic_DNA"/>
</dbReference>
<dbReference type="InterPro" id="IPR000835">
    <property type="entry name" value="HTH_MarR-typ"/>
</dbReference>
<dbReference type="SUPFAM" id="SSF46785">
    <property type="entry name" value="Winged helix' DNA-binding domain"/>
    <property type="match status" value="1"/>
</dbReference>